<comment type="caution">
    <text evidence="2">The sequence shown here is derived from an EMBL/GenBank/DDBJ whole genome shotgun (WGS) entry which is preliminary data.</text>
</comment>
<feature type="region of interest" description="Disordered" evidence="1">
    <location>
        <begin position="58"/>
        <end position="78"/>
    </location>
</feature>
<evidence type="ECO:0000256" key="1">
    <source>
        <dbReference type="SAM" id="MobiDB-lite"/>
    </source>
</evidence>
<dbReference type="EMBL" id="JASCZI010000025">
    <property type="protein sequence ID" value="MED6107059.1"/>
    <property type="molecule type" value="Genomic_DNA"/>
</dbReference>
<protein>
    <submittedName>
        <fullName evidence="2">Uncharacterized protein</fullName>
    </submittedName>
</protein>
<keyword evidence="3" id="KW-1185">Reference proteome</keyword>
<reference evidence="2 3" key="1">
    <citation type="journal article" date="2023" name="Plants (Basel)">
        <title>Bridging the Gap: Combining Genomics and Transcriptomics Approaches to Understand Stylosanthes scabra, an Orphan Legume from the Brazilian Caatinga.</title>
        <authorList>
            <person name="Ferreira-Neto J.R.C."/>
            <person name="da Silva M.D."/>
            <person name="Binneck E."/>
            <person name="de Melo N.F."/>
            <person name="da Silva R.H."/>
            <person name="de Melo A.L.T.M."/>
            <person name="Pandolfi V."/>
            <person name="Bustamante F.O."/>
            <person name="Brasileiro-Vidal A.C."/>
            <person name="Benko-Iseppon A.M."/>
        </authorList>
    </citation>
    <scope>NUCLEOTIDE SEQUENCE [LARGE SCALE GENOMIC DNA]</scope>
    <source>
        <tissue evidence="2">Leaves</tissue>
    </source>
</reference>
<feature type="compositionally biased region" description="Acidic residues" evidence="1">
    <location>
        <begin position="58"/>
        <end position="67"/>
    </location>
</feature>
<name>A0ABU6Q6H8_9FABA</name>
<gene>
    <name evidence="2" type="ORF">PIB30_010505</name>
</gene>
<proteinExistence type="predicted"/>
<evidence type="ECO:0000313" key="3">
    <source>
        <dbReference type="Proteomes" id="UP001341840"/>
    </source>
</evidence>
<accession>A0ABU6Q6H8</accession>
<organism evidence="2 3">
    <name type="scientific">Stylosanthes scabra</name>
    <dbReference type="NCBI Taxonomy" id="79078"/>
    <lineage>
        <taxon>Eukaryota</taxon>
        <taxon>Viridiplantae</taxon>
        <taxon>Streptophyta</taxon>
        <taxon>Embryophyta</taxon>
        <taxon>Tracheophyta</taxon>
        <taxon>Spermatophyta</taxon>
        <taxon>Magnoliopsida</taxon>
        <taxon>eudicotyledons</taxon>
        <taxon>Gunneridae</taxon>
        <taxon>Pentapetalae</taxon>
        <taxon>rosids</taxon>
        <taxon>fabids</taxon>
        <taxon>Fabales</taxon>
        <taxon>Fabaceae</taxon>
        <taxon>Papilionoideae</taxon>
        <taxon>50 kb inversion clade</taxon>
        <taxon>dalbergioids sensu lato</taxon>
        <taxon>Dalbergieae</taxon>
        <taxon>Pterocarpus clade</taxon>
        <taxon>Stylosanthes</taxon>
    </lineage>
</organism>
<dbReference type="Proteomes" id="UP001341840">
    <property type="component" value="Unassembled WGS sequence"/>
</dbReference>
<sequence length="177" mass="19665">MLLSRLALRFSTIQRSIKLRLHHSGLICKEKQLIVARVLEPLVEEALRPDDSDDELAFIEGDSDDDIGPVPTQQGSASSSCTQQYLPQLSNLNLEALFVPGGGKVNQTVAHKALKNYNIRHGVEHRVMSPIMQSTSDGARYSERVISSDHRQLDCHVICDFIFSLIRGDASVSIKEL</sequence>
<evidence type="ECO:0000313" key="2">
    <source>
        <dbReference type="EMBL" id="MED6107059.1"/>
    </source>
</evidence>